<evidence type="ECO:0000313" key="8">
    <source>
        <dbReference type="EMBL" id="KRO02156.1"/>
    </source>
</evidence>
<feature type="repeat" description="Cell wall-binding" evidence="6">
    <location>
        <begin position="200"/>
        <end position="219"/>
    </location>
</feature>
<feature type="repeat" description="Cell wall-binding" evidence="6">
    <location>
        <begin position="286"/>
        <end position="309"/>
    </location>
</feature>
<evidence type="ECO:0000256" key="5">
    <source>
        <dbReference type="ARBA" id="ARBA00023316"/>
    </source>
</evidence>
<keyword evidence="5" id="KW-0961">Cell wall biogenesis/degradation</keyword>
<feature type="domain" description="N-acetylmuramoyl-L-alanine amidase" evidence="7">
    <location>
        <begin position="16"/>
        <end position="148"/>
    </location>
</feature>
<dbReference type="Gene3D" id="2.10.270.10">
    <property type="entry name" value="Cholin Binding"/>
    <property type="match status" value="2"/>
</dbReference>
<dbReference type="PROSITE" id="PS51170">
    <property type="entry name" value="CW"/>
    <property type="match status" value="2"/>
</dbReference>
<name>A0ABR5Q0J6_9ACTN</name>
<dbReference type="InterPro" id="IPR036505">
    <property type="entry name" value="Amidase/PGRP_sf"/>
</dbReference>
<keyword evidence="4" id="KW-0378">Hydrolase</keyword>
<dbReference type="SUPFAM" id="SSF69360">
    <property type="entry name" value="Cell wall binding repeat"/>
    <property type="match status" value="1"/>
</dbReference>
<dbReference type="RefSeq" id="WP_003149417.1">
    <property type="nucleotide sequence ID" value="NZ_JQCP01000002.1"/>
</dbReference>
<evidence type="ECO:0000256" key="3">
    <source>
        <dbReference type="ARBA" id="ARBA00022737"/>
    </source>
</evidence>
<dbReference type="Pfam" id="PF01510">
    <property type="entry name" value="Amidase_2"/>
    <property type="match status" value="1"/>
</dbReference>
<dbReference type="Gene3D" id="2.20.120.10">
    <property type="entry name" value="Multimodular pneumococcal cell wall endolysin, domain 3"/>
    <property type="match status" value="1"/>
</dbReference>
<evidence type="ECO:0000259" key="7">
    <source>
        <dbReference type="SMART" id="SM00644"/>
    </source>
</evidence>
<dbReference type="CDD" id="cd06583">
    <property type="entry name" value="PGRP"/>
    <property type="match status" value="1"/>
</dbReference>
<accession>A0ABR5Q0J6</accession>
<sequence length="351" mass="38899">MADFTGEITPDIWAPTTAFDAGRGGHSVAYIAIHHEATVGASAERLAAMWSAGGATSAHYSVDGDGVIAQHVYESDTAYAVGRYVENQRSISIEHANNSTSPWTVAEATLESGAHLTAALLIKYGLGYPEWGGNVRPHRQIVATACPGELAESQNAHFMERVCYWYEVMTGSRSTSTAGWHTDGKGSWWYQTGESADEYAVGWYRVGDKWYYFNASGWMMTGWVHASWQGGEKLWWYMDDSGALVADQWIKYKDSWYLLASDGHMLTGKVERDGKMYYLDATGRMVTGWYHDTGDGRDIWYYFDDDGAMVYDCVYEVGAGKLCAFDRDGHMMTDDVTVTIDASGYLSGIKA</sequence>
<dbReference type="InterPro" id="IPR002502">
    <property type="entry name" value="Amidase_domain"/>
</dbReference>
<dbReference type="GeneID" id="84904385"/>
<evidence type="ECO:0000256" key="4">
    <source>
        <dbReference type="ARBA" id="ARBA00022801"/>
    </source>
</evidence>
<dbReference type="InterPro" id="IPR018337">
    <property type="entry name" value="Cell_wall/Cho-bd_repeat"/>
</dbReference>
<dbReference type="EC" id="3.5.1.28" evidence="2"/>
<evidence type="ECO:0000256" key="1">
    <source>
        <dbReference type="ARBA" id="ARBA00001561"/>
    </source>
</evidence>
<dbReference type="SMART" id="SM00644">
    <property type="entry name" value="Ami_2"/>
    <property type="match status" value="1"/>
</dbReference>
<dbReference type="InterPro" id="IPR051206">
    <property type="entry name" value="NAMLAA_amidase_2"/>
</dbReference>
<organism evidence="8 9">
    <name type="scientific">Lancefieldella rimae</name>
    <dbReference type="NCBI Taxonomy" id="1383"/>
    <lineage>
        <taxon>Bacteria</taxon>
        <taxon>Bacillati</taxon>
        <taxon>Actinomycetota</taxon>
        <taxon>Coriobacteriia</taxon>
        <taxon>Coriobacteriales</taxon>
        <taxon>Atopobiaceae</taxon>
        <taxon>Lancefieldella</taxon>
    </lineage>
</organism>
<dbReference type="EMBL" id="JQCP01000002">
    <property type="protein sequence ID" value="KRO02156.1"/>
    <property type="molecule type" value="Genomic_DNA"/>
</dbReference>
<dbReference type="Gene3D" id="3.40.80.10">
    <property type="entry name" value="Peptidoglycan recognition protein-like"/>
    <property type="match status" value="1"/>
</dbReference>
<gene>
    <name evidence="8" type="ORF">IV60_GL000577</name>
</gene>
<reference evidence="8 9" key="1">
    <citation type="journal article" date="2015" name="Genome Announc.">
        <title>Expanding the biotechnology potential of lactobacilli through comparative genomics of 213 strains and associated genera.</title>
        <authorList>
            <person name="Sun Z."/>
            <person name="Harris H.M."/>
            <person name="McCann A."/>
            <person name="Guo C."/>
            <person name="Argimon S."/>
            <person name="Zhang W."/>
            <person name="Yang X."/>
            <person name="Jeffery I.B."/>
            <person name="Cooney J.C."/>
            <person name="Kagawa T.F."/>
            <person name="Liu W."/>
            <person name="Song Y."/>
            <person name="Salvetti E."/>
            <person name="Wrobel A."/>
            <person name="Rasinkangas P."/>
            <person name="Parkhill J."/>
            <person name="Rea M.C."/>
            <person name="O'Sullivan O."/>
            <person name="Ritari J."/>
            <person name="Douillard F.P."/>
            <person name="Paul Ross R."/>
            <person name="Yang R."/>
            <person name="Briner A.E."/>
            <person name="Felis G.E."/>
            <person name="de Vos W.M."/>
            <person name="Barrangou R."/>
            <person name="Klaenhammer T.R."/>
            <person name="Caufield P.W."/>
            <person name="Cui Y."/>
            <person name="Zhang H."/>
            <person name="O'Toole P.W."/>
        </authorList>
    </citation>
    <scope>NUCLEOTIDE SEQUENCE [LARGE SCALE GENOMIC DNA]</scope>
    <source>
        <strain evidence="8 9">DSM 7090</strain>
    </source>
</reference>
<comment type="caution">
    <text evidence="8">The sequence shown here is derived from an EMBL/GenBank/DDBJ whole genome shotgun (WGS) entry which is preliminary data.</text>
</comment>
<evidence type="ECO:0000256" key="6">
    <source>
        <dbReference type="PROSITE-ProRule" id="PRU00591"/>
    </source>
</evidence>
<dbReference type="SUPFAM" id="SSF55846">
    <property type="entry name" value="N-acetylmuramoyl-L-alanine amidase-like"/>
    <property type="match status" value="1"/>
</dbReference>
<dbReference type="PANTHER" id="PTHR30417:SF1">
    <property type="entry name" value="N-ACETYLMURAMOYL-L-ALANINE AMIDASE AMID"/>
    <property type="match status" value="1"/>
</dbReference>
<protein>
    <recommendedName>
        <fullName evidence="2">N-acetylmuramoyl-L-alanine amidase</fullName>
        <ecNumber evidence="2">3.5.1.28</ecNumber>
    </recommendedName>
</protein>
<proteinExistence type="predicted"/>
<evidence type="ECO:0000313" key="9">
    <source>
        <dbReference type="Proteomes" id="UP000051927"/>
    </source>
</evidence>
<evidence type="ECO:0000256" key="2">
    <source>
        <dbReference type="ARBA" id="ARBA00011901"/>
    </source>
</evidence>
<keyword evidence="3" id="KW-0677">Repeat</keyword>
<dbReference type="Proteomes" id="UP000051927">
    <property type="component" value="Unassembled WGS sequence"/>
</dbReference>
<comment type="catalytic activity">
    <reaction evidence="1">
        <text>Hydrolyzes the link between N-acetylmuramoyl residues and L-amino acid residues in certain cell-wall glycopeptides.</text>
        <dbReference type="EC" id="3.5.1.28"/>
    </reaction>
</comment>
<keyword evidence="9" id="KW-1185">Reference proteome</keyword>
<dbReference type="Pfam" id="PF19127">
    <property type="entry name" value="Choline_bind_3"/>
    <property type="match status" value="2"/>
</dbReference>
<dbReference type="PANTHER" id="PTHR30417">
    <property type="entry name" value="N-ACETYLMURAMOYL-L-ALANINE AMIDASE AMID"/>
    <property type="match status" value="1"/>
</dbReference>